<dbReference type="InterPro" id="IPR057570">
    <property type="entry name" value="NOL9_C"/>
</dbReference>
<dbReference type="GO" id="GO:0005634">
    <property type="term" value="C:nucleus"/>
    <property type="evidence" value="ECO:0000318"/>
    <property type="project" value="GO_Central"/>
</dbReference>
<dbReference type="PANTHER" id="PTHR12755">
    <property type="entry name" value="CLEAVAGE/POLYADENYLATION FACTOR IA SUBUNIT CLP1P"/>
    <property type="match status" value="1"/>
</dbReference>
<dbReference type="GO" id="GO:0005730">
    <property type="term" value="C:nucleolus"/>
    <property type="evidence" value="ECO:0007669"/>
    <property type="project" value="UniProtKB-SubCell"/>
</dbReference>
<organism evidence="12 13">
    <name type="scientific">Klebsormidium nitens</name>
    <name type="common">Green alga</name>
    <name type="synonym">Ulothrix nitens</name>
    <dbReference type="NCBI Taxonomy" id="105231"/>
    <lineage>
        <taxon>Eukaryota</taxon>
        <taxon>Viridiplantae</taxon>
        <taxon>Streptophyta</taxon>
        <taxon>Klebsormidiophyceae</taxon>
        <taxon>Klebsormidiales</taxon>
        <taxon>Klebsormidiaceae</taxon>
        <taxon>Klebsormidium</taxon>
    </lineage>
</organism>
<evidence type="ECO:0000259" key="11">
    <source>
        <dbReference type="Pfam" id="PF25467"/>
    </source>
</evidence>
<dbReference type="InterPro" id="IPR045116">
    <property type="entry name" value="Clp1/Grc3"/>
</dbReference>
<gene>
    <name evidence="12" type="ORF">KFL_000390230</name>
</gene>
<dbReference type="InterPro" id="IPR032319">
    <property type="entry name" value="CLP1_P"/>
</dbReference>
<sequence length="478" mass="51107">MMFSSCWLRTSEGAGSSGGRRTFRLEPKAPGASRSFPQAPVSESRNKGNEIQLQPTIIPLAWKTVTDSVLNGASTATRAATDIAAKDRSDGLGGTGLSASDGAAEAGVSGRPPIVVICGGKNVGKSTYGRYLVNRLLDRYSAVSYLETDVGQPEFTAPGLLSLHLLTSPVFGPPSTHMRDPKTSFFYGDVSAKTDPELYLRCVVALYDEFRRNHYDGAAEGKQLPLVVNTHGWVKGLGLDVLIDILRYTVPTHVVDVQSAKANKNLPPGNFWETTIEPLSRVHYIPTAVPDQVDASTPFAHKFAPEERALRLLAHFQTATASGAPPGLAFNENDAYSALATCLVHHRPFQVRLDAVQIYHLHGYVPPEEALWALNGAVVGLAKAGAEPETGPMPRCLGIGLVRGIDPARGVLFLVTSLPLAELQGVNTLIQGKVDLPLQLLSAPPFVSPYLAFNSIAAEGTGSAMVKSRNNIIRKVGD</sequence>
<keyword evidence="6" id="KW-0418">Kinase</keyword>
<dbReference type="GO" id="GO:0005524">
    <property type="term" value="F:ATP binding"/>
    <property type="evidence" value="ECO:0007669"/>
    <property type="project" value="UniProtKB-KW"/>
</dbReference>
<dbReference type="Gene3D" id="3.40.50.300">
    <property type="entry name" value="P-loop containing nucleotide triphosphate hydrolases"/>
    <property type="match status" value="1"/>
</dbReference>
<dbReference type="EMBL" id="DF236988">
    <property type="protein sequence ID" value="GAQ79833.1"/>
    <property type="molecule type" value="Genomic_DNA"/>
</dbReference>
<dbReference type="SUPFAM" id="SSF52540">
    <property type="entry name" value="P-loop containing nucleoside triphosphate hydrolases"/>
    <property type="match status" value="1"/>
</dbReference>
<evidence type="ECO:0000256" key="1">
    <source>
        <dbReference type="ARBA" id="ARBA00004604"/>
    </source>
</evidence>
<reference evidence="12 13" key="1">
    <citation type="journal article" date="2014" name="Nat. Commun.">
        <title>Klebsormidium flaccidum genome reveals primary factors for plant terrestrial adaptation.</title>
        <authorList>
            <person name="Hori K."/>
            <person name="Maruyama F."/>
            <person name="Fujisawa T."/>
            <person name="Togashi T."/>
            <person name="Yamamoto N."/>
            <person name="Seo M."/>
            <person name="Sato S."/>
            <person name="Yamada T."/>
            <person name="Mori H."/>
            <person name="Tajima N."/>
            <person name="Moriyama T."/>
            <person name="Ikeuchi M."/>
            <person name="Watanabe M."/>
            <person name="Wada H."/>
            <person name="Kobayashi K."/>
            <person name="Saito M."/>
            <person name="Masuda T."/>
            <person name="Sasaki-Sekimoto Y."/>
            <person name="Mashiguchi K."/>
            <person name="Awai K."/>
            <person name="Shimojima M."/>
            <person name="Masuda S."/>
            <person name="Iwai M."/>
            <person name="Nobusawa T."/>
            <person name="Narise T."/>
            <person name="Kondo S."/>
            <person name="Saito H."/>
            <person name="Sato R."/>
            <person name="Murakawa M."/>
            <person name="Ihara Y."/>
            <person name="Oshima-Yamada Y."/>
            <person name="Ohtaka K."/>
            <person name="Satoh M."/>
            <person name="Sonobe K."/>
            <person name="Ishii M."/>
            <person name="Ohtani R."/>
            <person name="Kanamori-Sato M."/>
            <person name="Honoki R."/>
            <person name="Miyazaki D."/>
            <person name="Mochizuki H."/>
            <person name="Umetsu J."/>
            <person name="Higashi K."/>
            <person name="Shibata D."/>
            <person name="Kamiya Y."/>
            <person name="Sato N."/>
            <person name="Nakamura Y."/>
            <person name="Tabata S."/>
            <person name="Ida S."/>
            <person name="Kurokawa K."/>
            <person name="Ohta H."/>
        </authorList>
    </citation>
    <scope>NUCLEOTIDE SEQUENCE [LARGE SCALE GENOMIC DNA]</scope>
    <source>
        <strain evidence="12 13">NIES-2285</strain>
    </source>
</reference>
<keyword evidence="3" id="KW-0698">rRNA processing</keyword>
<evidence type="ECO:0000256" key="8">
    <source>
        <dbReference type="ARBA" id="ARBA00023242"/>
    </source>
</evidence>
<dbReference type="AlphaFoldDB" id="A0A1Y1HP64"/>
<comment type="similarity">
    <text evidence="2">Belongs to the Clp1 family. NOL9/GRC3 subfamily.</text>
</comment>
<dbReference type="GO" id="GO:0051731">
    <property type="term" value="F:polynucleotide 5'-hydroxyl-kinase activity"/>
    <property type="evidence" value="ECO:0000318"/>
    <property type="project" value="GO_Central"/>
</dbReference>
<protein>
    <submittedName>
        <fullName evidence="12">Uncharacterized protein</fullName>
    </submittedName>
</protein>
<feature type="domain" description="Clp1 P-loop" evidence="10">
    <location>
        <begin position="119"/>
        <end position="266"/>
    </location>
</feature>
<keyword evidence="8" id="KW-0539">Nucleus</keyword>
<evidence type="ECO:0000313" key="12">
    <source>
        <dbReference type="EMBL" id="GAQ79833.1"/>
    </source>
</evidence>
<dbReference type="STRING" id="105231.A0A1Y1HP64"/>
<evidence type="ECO:0000256" key="4">
    <source>
        <dbReference type="ARBA" id="ARBA00022679"/>
    </source>
</evidence>
<feature type="region of interest" description="Disordered" evidence="9">
    <location>
        <begin position="1"/>
        <end position="50"/>
    </location>
</feature>
<evidence type="ECO:0000256" key="5">
    <source>
        <dbReference type="ARBA" id="ARBA00022741"/>
    </source>
</evidence>
<evidence type="ECO:0000256" key="6">
    <source>
        <dbReference type="ARBA" id="ARBA00022777"/>
    </source>
</evidence>
<evidence type="ECO:0000256" key="9">
    <source>
        <dbReference type="SAM" id="MobiDB-lite"/>
    </source>
</evidence>
<dbReference type="OrthoDB" id="2021003at2759"/>
<keyword evidence="5" id="KW-0547">Nucleotide-binding</keyword>
<feature type="domain" description="NOL9 C-terminal" evidence="11">
    <location>
        <begin position="345"/>
        <end position="437"/>
    </location>
</feature>
<proteinExistence type="inferred from homology"/>
<dbReference type="GO" id="GO:0000448">
    <property type="term" value="P:cleavage in ITS2 between 5.8S rRNA and LSU-rRNA of tricistronic rRNA transcript (SSU-rRNA, 5.8S rRNA, LSU-rRNA)"/>
    <property type="evidence" value="ECO:0000318"/>
    <property type="project" value="GO_Central"/>
</dbReference>
<evidence type="ECO:0000259" key="10">
    <source>
        <dbReference type="Pfam" id="PF16575"/>
    </source>
</evidence>
<dbReference type="Pfam" id="PF16575">
    <property type="entry name" value="CLP1_P"/>
    <property type="match status" value="1"/>
</dbReference>
<dbReference type="OMA" id="CGPKNAG"/>
<comment type="subcellular location">
    <subcellularLocation>
        <location evidence="1">Nucleus</location>
        <location evidence="1">Nucleolus</location>
    </subcellularLocation>
</comment>
<dbReference type="Pfam" id="PF25467">
    <property type="entry name" value="NOL9_C"/>
    <property type="match status" value="1"/>
</dbReference>
<evidence type="ECO:0000256" key="7">
    <source>
        <dbReference type="ARBA" id="ARBA00022840"/>
    </source>
</evidence>
<dbReference type="Proteomes" id="UP000054558">
    <property type="component" value="Unassembled WGS sequence"/>
</dbReference>
<dbReference type="InterPro" id="IPR027417">
    <property type="entry name" value="P-loop_NTPase"/>
</dbReference>
<dbReference type="PANTHER" id="PTHR12755:SF3">
    <property type="entry name" value="POLYNUCLEOTIDE 5'-HYDROXYL-KINASE NOL9"/>
    <property type="match status" value="1"/>
</dbReference>
<keyword evidence="7" id="KW-0067">ATP-binding</keyword>
<evidence type="ECO:0000313" key="13">
    <source>
        <dbReference type="Proteomes" id="UP000054558"/>
    </source>
</evidence>
<accession>A0A1Y1HP64</accession>
<keyword evidence="4" id="KW-0808">Transferase</keyword>
<evidence type="ECO:0000256" key="2">
    <source>
        <dbReference type="ARBA" id="ARBA00011003"/>
    </source>
</evidence>
<name>A0A1Y1HP64_KLENI</name>
<evidence type="ECO:0000256" key="3">
    <source>
        <dbReference type="ARBA" id="ARBA00022552"/>
    </source>
</evidence>
<keyword evidence="13" id="KW-1185">Reference proteome</keyword>